<keyword evidence="3" id="KW-1185">Reference proteome</keyword>
<evidence type="ECO:0000256" key="1">
    <source>
        <dbReference type="SAM" id="SignalP"/>
    </source>
</evidence>
<evidence type="ECO:0000313" key="2">
    <source>
        <dbReference type="EMBL" id="VDP17337.1"/>
    </source>
</evidence>
<organism evidence="4">
    <name type="scientific">Onchocerca flexuosa</name>
    <dbReference type="NCBI Taxonomy" id="387005"/>
    <lineage>
        <taxon>Eukaryota</taxon>
        <taxon>Metazoa</taxon>
        <taxon>Ecdysozoa</taxon>
        <taxon>Nematoda</taxon>
        <taxon>Chromadorea</taxon>
        <taxon>Rhabditida</taxon>
        <taxon>Spirurina</taxon>
        <taxon>Spiruromorpha</taxon>
        <taxon>Filarioidea</taxon>
        <taxon>Onchocercidae</taxon>
        <taxon>Onchocerca</taxon>
    </lineage>
</organism>
<sequence length="46" mass="5078">MVNEMMMLVVAVVATCGTRDPLQPSSSSPDTDLILRLFELNSENDH</sequence>
<feature type="chain" id="PRO_5044552772" evidence="1">
    <location>
        <begin position="18"/>
        <end position="46"/>
    </location>
</feature>
<dbReference type="EMBL" id="UZAJ01040907">
    <property type="protein sequence ID" value="VDP17337.1"/>
    <property type="molecule type" value="Genomic_DNA"/>
</dbReference>
<reference evidence="2 3" key="2">
    <citation type="submission" date="2018-11" db="EMBL/GenBank/DDBJ databases">
        <authorList>
            <consortium name="Pathogen Informatics"/>
        </authorList>
    </citation>
    <scope>NUCLEOTIDE SEQUENCE [LARGE SCALE GENOMIC DNA]</scope>
</reference>
<evidence type="ECO:0000313" key="4">
    <source>
        <dbReference type="WBParaSite" id="OFLC_0001450901-mRNA-1"/>
    </source>
</evidence>
<dbReference type="Proteomes" id="UP000267606">
    <property type="component" value="Unassembled WGS sequence"/>
</dbReference>
<proteinExistence type="predicted"/>
<gene>
    <name evidence="2" type="ORF">OFLC_LOCUS14501</name>
</gene>
<dbReference type="WBParaSite" id="OFLC_0001450901-mRNA-1">
    <property type="protein sequence ID" value="OFLC_0001450901-mRNA-1"/>
    <property type="gene ID" value="OFLC_0001450901"/>
</dbReference>
<name>A0A183I439_9BILA</name>
<accession>A0A183I439</accession>
<dbReference type="AlphaFoldDB" id="A0A183I439"/>
<evidence type="ECO:0000313" key="3">
    <source>
        <dbReference type="Proteomes" id="UP000267606"/>
    </source>
</evidence>
<protein>
    <submittedName>
        <fullName evidence="4">Secreted protein</fullName>
    </submittedName>
</protein>
<feature type="signal peptide" evidence="1">
    <location>
        <begin position="1"/>
        <end position="17"/>
    </location>
</feature>
<keyword evidence="1" id="KW-0732">Signal</keyword>
<reference evidence="4" key="1">
    <citation type="submission" date="2016-06" db="UniProtKB">
        <authorList>
            <consortium name="WormBaseParasite"/>
        </authorList>
    </citation>
    <scope>IDENTIFICATION</scope>
</reference>